<evidence type="ECO:0000256" key="4">
    <source>
        <dbReference type="ARBA" id="ARBA00022692"/>
    </source>
</evidence>
<dbReference type="InterPro" id="IPR005791">
    <property type="entry name" value="SecD"/>
</dbReference>
<feature type="domain" description="SecDF P1 head subdomain" evidence="13">
    <location>
        <begin position="304"/>
        <end position="435"/>
    </location>
</feature>
<comment type="caution">
    <text evidence="9">Lacks conserved residue(s) required for the propagation of feature annotation.</text>
</comment>
<evidence type="ECO:0000259" key="13">
    <source>
        <dbReference type="Pfam" id="PF22599"/>
    </source>
</evidence>
<dbReference type="Pfam" id="PF02355">
    <property type="entry name" value="SecD_SecF_C"/>
    <property type="match status" value="1"/>
</dbReference>
<dbReference type="GO" id="GO:0065002">
    <property type="term" value="P:intracellular protein transmembrane transport"/>
    <property type="evidence" value="ECO:0007669"/>
    <property type="project" value="UniProtKB-UniRule"/>
</dbReference>
<proteinExistence type="inferred from homology"/>
<dbReference type="SUPFAM" id="SSF82866">
    <property type="entry name" value="Multidrug efflux transporter AcrB transmembrane domain"/>
    <property type="match status" value="1"/>
</dbReference>
<keyword evidence="6 9" id="KW-1133">Transmembrane helix</keyword>
<organism evidence="14 15">
    <name type="scientific">Hydrocarboniphaga daqingensis</name>
    <dbReference type="NCBI Taxonomy" id="490188"/>
    <lineage>
        <taxon>Bacteria</taxon>
        <taxon>Pseudomonadati</taxon>
        <taxon>Pseudomonadota</taxon>
        <taxon>Gammaproteobacteria</taxon>
        <taxon>Nevskiales</taxon>
        <taxon>Nevskiaceae</taxon>
        <taxon>Hydrocarboniphaga</taxon>
    </lineage>
</organism>
<keyword evidence="3 9" id="KW-1003">Cell membrane</keyword>
<evidence type="ECO:0000259" key="11">
    <source>
        <dbReference type="Pfam" id="PF13721"/>
    </source>
</evidence>
<dbReference type="InterPro" id="IPR022646">
    <property type="entry name" value="SecD/SecF_CS"/>
</dbReference>
<dbReference type="Gene3D" id="3.30.70.260">
    <property type="match status" value="1"/>
</dbReference>
<keyword evidence="2 9" id="KW-0813">Transport</keyword>
<comment type="subunit">
    <text evidence="9">Forms a complex with SecF. Part of the essential Sec protein translocation apparatus which comprises SecA, SecYEG and auxiliary proteins SecDF-YajC and YidC.</text>
</comment>
<comment type="similarity">
    <text evidence="9">Belongs to the SecD/SecF family. SecD subfamily.</text>
</comment>
<dbReference type="FunFam" id="3.30.70.3400:FF:000003">
    <property type="entry name" value="Preprotein translocase subunit SecD"/>
    <property type="match status" value="1"/>
</dbReference>
<feature type="domain" description="Protein export membrane protein SecD/SecF C-terminal" evidence="10">
    <location>
        <begin position="437"/>
        <end position="597"/>
    </location>
</feature>
<dbReference type="Pfam" id="PF21760">
    <property type="entry name" value="SecD_1st"/>
    <property type="match status" value="1"/>
</dbReference>
<dbReference type="Pfam" id="PF22599">
    <property type="entry name" value="SecDF_P1_head"/>
    <property type="match status" value="1"/>
</dbReference>
<dbReference type="PANTHER" id="PTHR30081">
    <property type="entry name" value="PROTEIN-EXPORT MEMBRANE PROTEIN SEC"/>
    <property type="match status" value="1"/>
</dbReference>
<evidence type="ECO:0000256" key="9">
    <source>
        <dbReference type="HAMAP-Rule" id="MF_01463"/>
    </source>
</evidence>
<feature type="transmembrane region" description="Helical" evidence="9">
    <location>
        <begin position="457"/>
        <end position="475"/>
    </location>
</feature>
<dbReference type="Pfam" id="PF07549">
    <property type="entry name" value="Sec_GG"/>
    <property type="match status" value="1"/>
</dbReference>
<evidence type="ECO:0000256" key="2">
    <source>
        <dbReference type="ARBA" id="ARBA00022448"/>
    </source>
</evidence>
<dbReference type="InterPro" id="IPR022813">
    <property type="entry name" value="SecD/SecF_arch_bac"/>
</dbReference>
<dbReference type="STRING" id="490188.SAMN04488068_1974"/>
<evidence type="ECO:0000256" key="5">
    <source>
        <dbReference type="ARBA" id="ARBA00022927"/>
    </source>
</evidence>
<dbReference type="InterPro" id="IPR054384">
    <property type="entry name" value="SecDF_P1_head"/>
</dbReference>
<feature type="transmembrane region" description="Helical" evidence="9">
    <location>
        <begin position="552"/>
        <end position="575"/>
    </location>
</feature>
<accession>A0A1M5P1E7</accession>
<evidence type="ECO:0000313" key="15">
    <source>
        <dbReference type="Proteomes" id="UP000199758"/>
    </source>
</evidence>
<dbReference type="OrthoDB" id="9805019at2"/>
<keyword evidence="7 9" id="KW-0811">Translocation</keyword>
<dbReference type="InterPro" id="IPR048631">
    <property type="entry name" value="SecD_1st"/>
</dbReference>
<keyword evidence="5 9" id="KW-0653">Protein transport</keyword>
<protein>
    <recommendedName>
        <fullName evidence="9">Protein translocase subunit SecD</fullName>
    </recommendedName>
</protein>
<dbReference type="GO" id="GO:0043952">
    <property type="term" value="P:protein transport by the Sec complex"/>
    <property type="evidence" value="ECO:0007669"/>
    <property type="project" value="UniProtKB-UniRule"/>
</dbReference>
<reference evidence="14 15" key="1">
    <citation type="submission" date="2016-11" db="EMBL/GenBank/DDBJ databases">
        <authorList>
            <person name="Jaros S."/>
            <person name="Januszkiewicz K."/>
            <person name="Wedrychowicz H."/>
        </authorList>
    </citation>
    <scope>NUCLEOTIDE SEQUENCE [LARGE SCALE GENOMIC DNA]</scope>
    <source>
        <strain evidence="14 15">CGMCC 1.7049</strain>
    </source>
</reference>
<comment type="subcellular location">
    <subcellularLocation>
        <location evidence="1 9">Cell membrane</location>
        <topology evidence="1 9">Multi-pass membrane protein</topology>
    </subcellularLocation>
</comment>
<dbReference type="NCBIfam" id="TIGR00916">
    <property type="entry name" value="2A0604s01"/>
    <property type="match status" value="1"/>
</dbReference>
<dbReference type="AlphaFoldDB" id="A0A1M5P1E7"/>
<dbReference type="HAMAP" id="MF_01463_B">
    <property type="entry name" value="SecD_B"/>
    <property type="match status" value="1"/>
</dbReference>
<evidence type="ECO:0000256" key="3">
    <source>
        <dbReference type="ARBA" id="ARBA00022475"/>
    </source>
</evidence>
<feature type="transmembrane region" description="Helical" evidence="9">
    <location>
        <begin position="482"/>
        <end position="503"/>
    </location>
</feature>
<name>A0A1M5P1E7_9GAMM</name>
<evidence type="ECO:0000259" key="10">
    <source>
        <dbReference type="Pfam" id="PF02355"/>
    </source>
</evidence>
<dbReference type="GO" id="GO:0006605">
    <property type="term" value="P:protein targeting"/>
    <property type="evidence" value="ECO:0007669"/>
    <property type="project" value="UniProtKB-UniRule"/>
</dbReference>
<dbReference type="InterPro" id="IPR048634">
    <property type="entry name" value="SecD_SecF_C"/>
</dbReference>
<dbReference type="Proteomes" id="UP000199758">
    <property type="component" value="Unassembled WGS sequence"/>
</dbReference>
<dbReference type="NCBIfam" id="TIGR01129">
    <property type="entry name" value="secD"/>
    <property type="match status" value="1"/>
</dbReference>
<evidence type="ECO:0000259" key="12">
    <source>
        <dbReference type="Pfam" id="PF21760"/>
    </source>
</evidence>
<dbReference type="EMBL" id="FQWZ01000004">
    <property type="protein sequence ID" value="SHG95636.1"/>
    <property type="molecule type" value="Genomic_DNA"/>
</dbReference>
<evidence type="ECO:0000313" key="14">
    <source>
        <dbReference type="EMBL" id="SHG95636.1"/>
    </source>
</evidence>
<dbReference type="Gene3D" id="3.30.70.3400">
    <property type="match status" value="2"/>
</dbReference>
<feature type="domain" description="SecD export protein N-terminal TM" evidence="11">
    <location>
        <begin position="3"/>
        <end position="102"/>
    </location>
</feature>
<dbReference type="PANTHER" id="PTHR30081:SF1">
    <property type="entry name" value="PROTEIN TRANSLOCASE SUBUNIT SECD"/>
    <property type="match status" value="1"/>
</dbReference>
<dbReference type="FunFam" id="1.20.1640.10:FF:000004">
    <property type="entry name" value="Protein translocase subunit SecD"/>
    <property type="match status" value="1"/>
</dbReference>
<dbReference type="Pfam" id="PF13721">
    <property type="entry name" value="SecD-TM1"/>
    <property type="match status" value="1"/>
</dbReference>
<keyword evidence="8 9" id="KW-0472">Membrane</keyword>
<dbReference type="GO" id="GO:0015450">
    <property type="term" value="F:protein-transporting ATPase activity"/>
    <property type="evidence" value="ECO:0007669"/>
    <property type="project" value="InterPro"/>
</dbReference>
<feature type="domain" description="Protein translocase subunit SecDF P1" evidence="12">
    <location>
        <begin position="227"/>
        <end position="284"/>
    </location>
</feature>
<evidence type="ECO:0000256" key="1">
    <source>
        <dbReference type="ARBA" id="ARBA00004651"/>
    </source>
</evidence>
<dbReference type="InterPro" id="IPR027398">
    <property type="entry name" value="SecD-TM"/>
</dbReference>
<keyword evidence="15" id="KW-1185">Reference proteome</keyword>
<evidence type="ECO:0000256" key="8">
    <source>
        <dbReference type="ARBA" id="ARBA00023136"/>
    </source>
</evidence>
<feature type="transmembrane region" description="Helical" evidence="9">
    <location>
        <begin position="581"/>
        <end position="604"/>
    </location>
</feature>
<evidence type="ECO:0000256" key="7">
    <source>
        <dbReference type="ARBA" id="ARBA00023010"/>
    </source>
</evidence>
<sequence>MRPYASWKYIALLIVTIFSALYAAPNLYGQDPAVQISLESGEALPDSFGERIATALQAPGITPTSSRREGTHWVVRFDSTDTQLKANDDIKRELGNRYVVALFQASKTPAWLASMGAKPMALGLDLRGGVHFLLEVDVDTVRKKAIENYVSELPATLRKEGIRYTGRRQNGDAVVLEFADEAKLDAARRFIAKEYRELALQNAPGQPLVLEARITDVEAKRIQDFAVQQNLITLRNRVNQLGVAEPVVQKQGANRILVQLPGVQDTTRVKELLGATATLEYRAVVQDADAGSAAATGIVPPGTELFYTREGHIPYLLNKDIIASGSQLVNAQPGIDQQSGTPMVSVTLDGQGAKRMFDFTSKNVGKPMAVLFRERQVVTTYNAKGEPMREHRDIDQIISVASIRGVFGKNFQTTGLGSKESQDLALQLKAGALAAPVDIVEERTVGPSLGADNIRQGFQAAALGLALVALFMIVYYRVFGIFAILALALNLLLLITGLSLLQATLTMPGIAGLVLTMGIAVDANVLIYERIREELRGGMSPAKAIEAGYDRAFLTIADANVTTLIAGIVLIAVGAGPVRGFAVVLALGIVASQFTAIVGSRALAHLVFGRRARMTDLPIW</sequence>
<dbReference type="GO" id="GO:0005886">
    <property type="term" value="C:plasma membrane"/>
    <property type="evidence" value="ECO:0007669"/>
    <property type="project" value="UniProtKB-SubCell"/>
</dbReference>
<dbReference type="Gene3D" id="3.30.1360.200">
    <property type="match status" value="1"/>
</dbReference>
<dbReference type="Gene3D" id="1.20.1640.10">
    <property type="entry name" value="Multidrug efflux transporter AcrB transmembrane domain"/>
    <property type="match status" value="1"/>
</dbReference>
<feature type="transmembrane region" description="Helical" evidence="9">
    <location>
        <begin position="509"/>
        <end position="531"/>
    </location>
</feature>
<dbReference type="InterPro" id="IPR055344">
    <property type="entry name" value="SecD_SecF_C_bact"/>
</dbReference>
<gene>
    <name evidence="9" type="primary">secD</name>
    <name evidence="14" type="ORF">SAMN04488068_1974</name>
</gene>
<evidence type="ECO:0000256" key="6">
    <source>
        <dbReference type="ARBA" id="ARBA00022989"/>
    </source>
</evidence>
<keyword evidence="4 9" id="KW-0812">Transmembrane</keyword>
<comment type="function">
    <text evidence="9">Part of the Sec protein translocase complex. Interacts with the SecYEG preprotein conducting channel. SecDF uses the proton motive force (PMF) to complete protein translocation after the ATP-dependent function of SecA.</text>
</comment>
<dbReference type="RefSeq" id="WP_072896994.1">
    <property type="nucleotide sequence ID" value="NZ_FQWZ01000004.1"/>
</dbReference>